<protein>
    <recommendedName>
        <fullName evidence="4">Tryptophan 2-monooxygenase</fullName>
        <ecNumber evidence="3">1.13.12.3</ecNumber>
    </recommendedName>
</protein>
<name>A0ABS6RE49_9PSED</name>
<dbReference type="PANTHER" id="PTHR10742:SF410">
    <property type="entry name" value="LYSINE-SPECIFIC HISTONE DEMETHYLASE 2"/>
    <property type="match status" value="1"/>
</dbReference>
<dbReference type="InterPro" id="IPR002937">
    <property type="entry name" value="Amino_oxidase"/>
</dbReference>
<comment type="similarity">
    <text evidence="2">Belongs to the tryptophan 2-monooxygenase family.</text>
</comment>
<keyword evidence="9" id="KW-1185">Reference proteome</keyword>
<comment type="caution">
    <text evidence="8">The sequence shown here is derived from an EMBL/GenBank/DDBJ whole genome shotgun (WGS) entry which is preliminary data.</text>
</comment>
<sequence length="129" mass="14407">MTIGSSHNHPADLAIEPQDPIQPWAARFPNPPDLCFDYRRLVEQEGGIARTTRREQRICIVGAGITGLTAARELLRCGFTRITLIEQSQRVGGRHLTVANQGEDYKQPSTPFEMGAMRMPFFNRTGEAP</sequence>
<evidence type="ECO:0000313" key="8">
    <source>
        <dbReference type="EMBL" id="MBV4544446.1"/>
    </source>
</evidence>
<evidence type="ECO:0000256" key="3">
    <source>
        <dbReference type="ARBA" id="ARBA00012535"/>
    </source>
</evidence>
<accession>A0ABS6RE49</accession>
<evidence type="ECO:0000313" key="9">
    <source>
        <dbReference type="Proteomes" id="UP000628137"/>
    </source>
</evidence>
<evidence type="ECO:0000256" key="4">
    <source>
        <dbReference type="ARBA" id="ARBA00017871"/>
    </source>
</evidence>
<organism evidence="8 9">
    <name type="scientific">Pseudomonas vlassakiae</name>
    <dbReference type="NCBI Taxonomy" id="485888"/>
    <lineage>
        <taxon>Bacteria</taxon>
        <taxon>Pseudomonadati</taxon>
        <taxon>Pseudomonadota</taxon>
        <taxon>Gammaproteobacteria</taxon>
        <taxon>Pseudomonadales</taxon>
        <taxon>Pseudomonadaceae</taxon>
        <taxon>Pseudomonas</taxon>
    </lineage>
</organism>
<dbReference type="EC" id="1.13.12.3" evidence="3"/>
<dbReference type="Proteomes" id="UP000628137">
    <property type="component" value="Unassembled WGS sequence"/>
</dbReference>
<keyword evidence="5" id="KW-0073">Auxin biosynthesis</keyword>
<comment type="pathway">
    <text evidence="1">Plant hormone metabolism; auxin biosynthesis.</text>
</comment>
<evidence type="ECO:0000256" key="1">
    <source>
        <dbReference type="ARBA" id="ARBA00004814"/>
    </source>
</evidence>
<dbReference type="RefSeq" id="WP_217871536.1">
    <property type="nucleotide sequence ID" value="NZ_JABWRP020000042.1"/>
</dbReference>
<comment type="catalytic activity">
    <reaction evidence="6">
        <text>L-tryptophan + O2 = indole-3-acetamide + CO2 + H2O</text>
        <dbReference type="Rhea" id="RHEA:16165"/>
        <dbReference type="ChEBI" id="CHEBI:15377"/>
        <dbReference type="ChEBI" id="CHEBI:15379"/>
        <dbReference type="ChEBI" id="CHEBI:16031"/>
        <dbReference type="ChEBI" id="CHEBI:16526"/>
        <dbReference type="ChEBI" id="CHEBI:57912"/>
        <dbReference type="EC" id="1.13.12.3"/>
    </reaction>
</comment>
<dbReference type="EMBL" id="JABWRP020000042">
    <property type="protein sequence ID" value="MBV4544446.1"/>
    <property type="molecule type" value="Genomic_DNA"/>
</dbReference>
<proteinExistence type="inferred from homology"/>
<dbReference type="Pfam" id="PF01593">
    <property type="entry name" value="Amino_oxidase"/>
    <property type="match status" value="1"/>
</dbReference>
<dbReference type="PANTHER" id="PTHR10742">
    <property type="entry name" value="FLAVIN MONOAMINE OXIDASE"/>
    <property type="match status" value="1"/>
</dbReference>
<evidence type="ECO:0000256" key="6">
    <source>
        <dbReference type="ARBA" id="ARBA00047321"/>
    </source>
</evidence>
<feature type="non-terminal residue" evidence="8">
    <location>
        <position position="129"/>
    </location>
</feature>
<evidence type="ECO:0000256" key="2">
    <source>
        <dbReference type="ARBA" id="ARBA00005833"/>
    </source>
</evidence>
<reference evidence="8 9" key="1">
    <citation type="journal article" date="2020" name="Microorganisms">
        <title>Reliable Identification of Environmental Pseudomonas Isolates Using the rpoD Gene.</title>
        <authorList>
            <consortium name="The Broad Institute Genome Sequencing Platform"/>
            <person name="Girard L."/>
            <person name="Lood C."/>
            <person name="Rokni-Zadeh H."/>
            <person name="van Noort V."/>
            <person name="Lavigne R."/>
            <person name="De Mot R."/>
        </authorList>
    </citation>
    <scope>NUCLEOTIDE SEQUENCE [LARGE SCALE GENOMIC DNA]</scope>
    <source>
        <strain evidence="8 9">RW4S2</strain>
    </source>
</reference>
<evidence type="ECO:0000256" key="5">
    <source>
        <dbReference type="ARBA" id="ARBA00023070"/>
    </source>
</evidence>
<dbReference type="InterPro" id="IPR050281">
    <property type="entry name" value="Flavin_monoamine_oxidase"/>
</dbReference>
<gene>
    <name evidence="8" type="ORF">HU738_025665</name>
</gene>
<evidence type="ECO:0000259" key="7">
    <source>
        <dbReference type="Pfam" id="PF01593"/>
    </source>
</evidence>
<feature type="domain" description="Amine oxidase" evidence="7">
    <location>
        <begin position="65"/>
        <end position="120"/>
    </location>
</feature>